<protein>
    <submittedName>
        <fullName evidence="5">Type I restriction enzyme specificity protein</fullName>
    </submittedName>
</protein>
<dbReference type="InterPro" id="IPR044946">
    <property type="entry name" value="Restrct_endonuc_typeI_TRD_sf"/>
</dbReference>
<organism evidence="5 6">
    <name type="scientific">Caballeronia novacaledonica</name>
    <dbReference type="NCBI Taxonomy" id="1544861"/>
    <lineage>
        <taxon>Bacteria</taxon>
        <taxon>Pseudomonadati</taxon>
        <taxon>Pseudomonadota</taxon>
        <taxon>Betaproteobacteria</taxon>
        <taxon>Burkholderiales</taxon>
        <taxon>Burkholderiaceae</taxon>
        <taxon>Caballeronia</taxon>
    </lineage>
</organism>
<evidence type="ECO:0000313" key="6">
    <source>
        <dbReference type="Proteomes" id="UP000238169"/>
    </source>
</evidence>
<dbReference type="GO" id="GO:0003677">
    <property type="term" value="F:DNA binding"/>
    <property type="evidence" value="ECO:0007669"/>
    <property type="project" value="UniProtKB-KW"/>
</dbReference>
<sequence length="385" mass="42741">MLNPANDTGSIAHDDELDFFPMSVVEAGKSVAATAETRPFSEVQKGYTCFADGDVLLAKITPCFENGKIAEARVRSEFAFGSTEFHVLRPQPQKLDTRYLVNFLRRDTVLIEGERKMTGSVGQRRVPNHFLESLQIPLPDLAEQRRIAAILDKADALRVKRREALDMLDGLANSIFINMFSDPISNVKRWRTVCLSQLANRIQIGPFGSQLHEEDYVDNGIPLVNPMHIRNGHICADVSFTITEEKHKELDSYHLEEGDLILGRRGEMGRCAVVSSREKGWLCGTGSLFVRLKADEVDPVYLAQVISSPSMRKHLGNVAQGVTMANLNKNIVGSLTIPVPPMERQRLFKAAMNEIGVLKASHGSSLEQADNLFSSLQHRAFTGAL</sequence>
<dbReference type="Gene3D" id="3.90.220.20">
    <property type="entry name" value="DNA methylase specificity domains"/>
    <property type="match status" value="2"/>
</dbReference>
<dbReference type="InterPro" id="IPR052021">
    <property type="entry name" value="Type-I_RS_S_subunit"/>
</dbReference>
<dbReference type="Pfam" id="PF01420">
    <property type="entry name" value="Methylase_S"/>
    <property type="match status" value="2"/>
</dbReference>
<accession>A0A2U3I2U1</accession>
<dbReference type="CDD" id="cd17260">
    <property type="entry name" value="RMtype1_S_EcoEI-TRD1-CR1_like"/>
    <property type="match status" value="1"/>
</dbReference>
<evidence type="ECO:0000313" key="5">
    <source>
        <dbReference type="EMBL" id="SPB14454.1"/>
    </source>
</evidence>
<dbReference type="SUPFAM" id="SSF116734">
    <property type="entry name" value="DNA methylase specificity domain"/>
    <property type="match status" value="2"/>
</dbReference>
<comment type="similarity">
    <text evidence="1">Belongs to the type-I restriction system S methylase family.</text>
</comment>
<keyword evidence="6" id="KW-1185">Reference proteome</keyword>
<dbReference type="PANTHER" id="PTHR30408:SF12">
    <property type="entry name" value="TYPE I RESTRICTION ENZYME MJAVIII SPECIFICITY SUBUNIT"/>
    <property type="match status" value="1"/>
</dbReference>
<keyword evidence="3" id="KW-0238">DNA-binding</keyword>
<dbReference type="EMBL" id="OGTP01000004">
    <property type="protein sequence ID" value="SPB14454.1"/>
    <property type="molecule type" value="Genomic_DNA"/>
</dbReference>
<dbReference type="GO" id="GO:0009307">
    <property type="term" value="P:DNA restriction-modification system"/>
    <property type="evidence" value="ECO:0007669"/>
    <property type="project" value="UniProtKB-KW"/>
</dbReference>
<name>A0A2U3I2U1_9BURK</name>
<evidence type="ECO:0000256" key="1">
    <source>
        <dbReference type="ARBA" id="ARBA00010923"/>
    </source>
</evidence>
<feature type="domain" description="Type I restriction modification DNA specificity" evidence="4">
    <location>
        <begin position="47"/>
        <end position="156"/>
    </location>
</feature>
<gene>
    <name evidence="5" type="ORF">NOV72_01696</name>
</gene>
<reference evidence="6" key="1">
    <citation type="submission" date="2018-01" db="EMBL/GenBank/DDBJ databases">
        <authorList>
            <person name="Peeters C."/>
        </authorList>
    </citation>
    <scope>NUCLEOTIDE SEQUENCE [LARGE SCALE GENOMIC DNA]</scope>
</reference>
<dbReference type="PANTHER" id="PTHR30408">
    <property type="entry name" value="TYPE-1 RESTRICTION ENZYME ECOKI SPECIFICITY PROTEIN"/>
    <property type="match status" value="1"/>
</dbReference>
<evidence type="ECO:0000256" key="2">
    <source>
        <dbReference type="ARBA" id="ARBA00022747"/>
    </source>
</evidence>
<evidence type="ECO:0000259" key="4">
    <source>
        <dbReference type="Pfam" id="PF01420"/>
    </source>
</evidence>
<dbReference type="InterPro" id="IPR000055">
    <property type="entry name" value="Restrct_endonuc_typeI_TRD"/>
</dbReference>
<evidence type="ECO:0000256" key="3">
    <source>
        <dbReference type="ARBA" id="ARBA00023125"/>
    </source>
</evidence>
<proteinExistence type="inferred from homology"/>
<keyword evidence="2" id="KW-0680">Restriction system</keyword>
<dbReference type="Proteomes" id="UP000238169">
    <property type="component" value="Unassembled WGS sequence"/>
</dbReference>
<feature type="domain" description="Type I restriction modification DNA specificity" evidence="4">
    <location>
        <begin position="190"/>
        <end position="346"/>
    </location>
</feature>
<dbReference type="AlphaFoldDB" id="A0A2U3I2U1"/>